<dbReference type="EMBL" id="LSSM01001530">
    <property type="protein sequence ID" value="OMJ26100.1"/>
    <property type="molecule type" value="Genomic_DNA"/>
</dbReference>
<keyword evidence="4" id="KW-0862">Zinc</keyword>
<gene>
    <name evidence="7" type="ORF">AYI69_g4076</name>
</gene>
<evidence type="ECO:0000313" key="8">
    <source>
        <dbReference type="Proteomes" id="UP000187429"/>
    </source>
</evidence>
<dbReference type="PANTHER" id="PTHR37326">
    <property type="entry name" value="BLL3975 PROTEIN"/>
    <property type="match status" value="1"/>
</dbReference>
<dbReference type="Gene3D" id="3.40.630.10">
    <property type="entry name" value="Zn peptidases"/>
    <property type="match status" value="1"/>
</dbReference>
<evidence type="ECO:0000256" key="2">
    <source>
        <dbReference type="ARBA" id="ARBA00022723"/>
    </source>
</evidence>
<evidence type="ECO:0000256" key="1">
    <source>
        <dbReference type="ARBA" id="ARBA00001947"/>
    </source>
</evidence>
<dbReference type="PANTHER" id="PTHR37326:SF1">
    <property type="entry name" value="BLL3975 PROTEIN"/>
    <property type="match status" value="1"/>
</dbReference>
<keyword evidence="8" id="KW-1185">Reference proteome</keyword>
<dbReference type="Proteomes" id="UP000187429">
    <property type="component" value="Unassembled WGS sequence"/>
</dbReference>
<accession>A0A1R1YGS1</accession>
<evidence type="ECO:0000256" key="3">
    <source>
        <dbReference type="ARBA" id="ARBA00022801"/>
    </source>
</evidence>
<evidence type="ECO:0000259" key="6">
    <source>
        <dbReference type="Pfam" id="PF24827"/>
    </source>
</evidence>
<dbReference type="GO" id="GO:0016788">
    <property type="term" value="F:hydrolase activity, acting on ester bonds"/>
    <property type="evidence" value="ECO:0007669"/>
    <property type="project" value="InterPro"/>
</dbReference>
<protein>
    <recommendedName>
        <fullName evidence="6">Succinylglutamate desuccinylase/Aspartoacylase catalytic domain-containing protein</fullName>
    </recommendedName>
</protein>
<comment type="cofactor">
    <cofactor evidence="1">
        <name>Zn(2+)</name>
        <dbReference type="ChEBI" id="CHEBI:29105"/>
    </cofactor>
</comment>
<organism evidence="7 8">
    <name type="scientific">Smittium culicis</name>
    <dbReference type="NCBI Taxonomy" id="133412"/>
    <lineage>
        <taxon>Eukaryota</taxon>
        <taxon>Fungi</taxon>
        <taxon>Fungi incertae sedis</taxon>
        <taxon>Zoopagomycota</taxon>
        <taxon>Kickxellomycotina</taxon>
        <taxon>Harpellomycetes</taxon>
        <taxon>Harpellales</taxon>
        <taxon>Legeriomycetaceae</taxon>
        <taxon>Smittium</taxon>
    </lineage>
</organism>
<name>A0A1R1YGS1_9FUNG</name>
<feature type="domain" description="Succinylglutamate desuccinylase/Aspartoacylase catalytic" evidence="6">
    <location>
        <begin position="77"/>
        <end position="264"/>
    </location>
</feature>
<keyword evidence="2" id="KW-0479">Metal-binding</keyword>
<dbReference type="GO" id="GO:0046872">
    <property type="term" value="F:metal ion binding"/>
    <property type="evidence" value="ECO:0007669"/>
    <property type="project" value="UniProtKB-KW"/>
</dbReference>
<dbReference type="InterPro" id="IPR043795">
    <property type="entry name" value="N-alpha-Ac-DABA-like"/>
</dbReference>
<dbReference type="Pfam" id="PF24827">
    <property type="entry name" value="AstE_AspA_cat"/>
    <property type="match status" value="1"/>
</dbReference>
<dbReference type="GO" id="GO:0016811">
    <property type="term" value="F:hydrolase activity, acting on carbon-nitrogen (but not peptide) bonds, in linear amides"/>
    <property type="evidence" value="ECO:0007669"/>
    <property type="project" value="InterPro"/>
</dbReference>
<comment type="caution">
    <text evidence="7">The sequence shown here is derived from an EMBL/GenBank/DDBJ whole genome shotgun (WGS) entry which is preliminary data.</text>
</comment>
<evidence type="ECO:0000313" key="7">
    <source>
        <dbReference type="EMBL" id="OMJ26100.1"/>
    </source>
</evidence>
<dbReference type="CDD" id="cd06251">
    <property type="entry name" value="M14_ASTE_ASPA-like"/>
    <property type="match status" value="1"/>
</dbReference>
<dbReference type="AlphaFoldDB" id="A0A1R1YGS1"/>
<dbReference type="OrthoDB" id="5588846at2759"/>
<proteinExistence type="predicted"/>
<dbReference type="InterPro" id="IPR055438">
    <property type="entry name" value="AstE_AspA_cat"/>
</dbReference>
<feature type="signal peptide" evidence="5">
    <location>
        <begin position="1"/>
        <end position="20"/>
    </location>
</feature>
<evidence type="ECO:0000256" key="4">
    <source>
        <dbReference type="ARBA" id="ARBA00022833"/>
    </source>
</evidence>
<sequence>MKISIILSAIYTALPLSVFSETVYTGDIISGHKVISKLDISDLPYNSLTKLWLRMTKSHVGQHLHVPILVAKGASDGKRIVFNSGIHGDELNGIRVVQRVFKDIDTSKLKGAVIGIPGSNVNGLYNERREFYSSFESGILTNLNRRFPGNSTARLDPDKYVSILWDNIYNTNNINVVCDFHTQTSNYKFPNFVYADYRVPYVKTMAELTGADIIKIDDGTSALGSIEVVNDNSGRPSITYELGSPLLFQKDQIQRAYDYSFRLMTDLQLYPPTTDKESIDSFQQFKSKTFSGNAFGFAEIDSGGFVERYVDLLEPVKKGQIVGSTFNVFGDKIKDIINEHDGIVTSIGTSPLAIAGDYIVNTIYFSKDPKCSDGGC</sequence>
<dbReference type="PIRSF" id="PIRSF039012">
    <property type="entry name" value="ASP"/>
    <property type="match status" value="1"/>
</dbReference>
<evidence type="ECO:0000256" key="5">
    <source>
        <dbReference type="SAM" id="SignalP"/>
    </source>
</evidence>
<feature type="chain" id="PRO_5010254472" description="Succinylglutamate desuccinylase/Aspartoacylase catalytic domain-containing protein" evidence="5">
    <location>
        <begin position="21"/>
        <end position="376"/>
    </location>
</feature>
<dbReference type="SUPFAM" id="SSF53187">
    <property type="entry name" value="Zn-dependent exopeptidases"/>
    <property type="match status" value="1"/>
</dbReference>
<reference evidence="8" key="1">
    <citation type="submission" date="2017-01" db="EMBL/GenBank/DDBJ databases">
        <authorList>
            <person name="Wang Y."/>
            <person name="White M."/>
            <person name="Kvist S."/>
            <person name="Moncalvo J.-M."/>
        </authorList>
    </citation>
    <scope>NUCLEOTIDE SEQUENCE [LARGE SCALE GENOMIC DNA]</scope>
    <source>
        <strain evidence="8">ID-206-W2</strain>
    </source>
</reference>
<keyword evidence="5" id="KW-0732">Signal</keyword>
<dbReference type="InterPro" id="IPR053138">
    <property type="entry name" value="N-alpha-Ac-DABA_deacetylase"/>
</dbReference>
<keyword evidence="3" id="KW-0378">Hydrolase</keyword>